<dbReference type="Proteomes" id="UP001519310">
    <property type="component" value="Unassembled WGS sequence"/>
</dbReference>
<organism evidence="2 3">
    <name type="scientific">Streptomyces avidinii</name>
    <dbReference type="NCBI Taxonomy" id="1895"/>
    <lineage>
        <taxon>Bacteria</taxon>
        <taxon>Bacillati</taxon>
        <taxon>Actinomycetota</taxon>
        <taxon>Actinomycetes</taxon>
        <taxon>Kitasatosporales</taxon>
        <taxon>Streptomycetaceae</taxon>
        <taxon>Streptomyces</taxon>
    </lineage>
</organism>
<feature type="region of interest" description="Disordered" evidence="1">
    <location>
        <begin position="146"/>
        <end position="182"/>
    </location>
</feature>
<evidence type="ECO:0000313" key="3">
    <source>
        <dbReference type="Proteomes" id="UP001519310"/>
    </source>
</evidence>
<dbReference type="EMBL" id="JAGGLQ010000020">
    <property type="protein sequence ID" value="MBP2041003.1"/>
    <property type="molecule type" value="Genomic_DNA"/>
</dbReference>
<reference evidence="2 3" key="1">
    <citation type="submission" date="2021-03" db="EMBL/GenBank/DDBJ databases">
        <title>Genomic Encyclopedia of Type Strains, Phase IV (KMG-IV): sequencing the most valuable type-strain genomes for metagenomic binning, comparative biology and taxonomic classification.</title>
        <authorList>
            <person name="Goeker M."/>
        </authorList>
    </citation>
    <scope>NUCLEOTIDE SEQUENCE [LARGE SCALE GENOMIC DNA]</scope>
    <source>
        <strain evidence="2 3">DSM 40526</strain>
    </source>
</reference>
<proteinExistence type="predicted"/>
<dbReference type="RefSeq" id="WP_189969314.1">
    <property type="nucleotide sequence ID" value="NZ_JAGGLQ010000020.1"/>
</dbReference>
<keyword evidence="3" id="KW-1185">Reference proteome</keyword>
<comment type="caution">
    <text evidence="2">The sequence shown here is derived from an EMBL/GenBank/DDBJ whole genome shotgun (WGS) entry which is preliminary data.</text>
</comment>
<gene>
    <name evidence="2" type="ORF">J2Z77_006860</name>
</gene>
<protein>
    <recommendedName>
        <fullName evidence="4">SUKH-4 immunity protein of toxin-antitoxin system</fullName>
    </recommendedName>
</protein>
<evidence type="ECO:0000256" key="1">
    <source>
        <dbReference type="SAM" id="MobiDB-lite"/>
    </source>
</evidence>
<accession>A0ABS4LFT9</accession>
<evidence type="ECO:0000313" key="2">
    <source>
        <dbReference type="EMBL" id="MBP2041003.1"/>
    </source>
</evidence>
<sequence length="182" mass="19689">MRTDGSFTPVPHSEPLTDSERWITGFDGGHGLAPFPNPEGGLVHVGLDGSDVCRVEVDAPDGGAIALRDAAGTTQWRAAAAPGTFERQRPFLADDVRAYVDHTAAWDGDIGAVVRELLDRPPREFYPTSLIFDDDEDPYDLALAGRRRNLKRPCSGRGRTPSHQPGEPPDELLPGTPTLRAP</sequence>
<name>A0ABS4LFT9_STRAV</name>
<evidence type="ECO:0008006" key="4">
    <source>
        <dbReference type="Google" id="ProtNLM"/>
    </source>
</evidence>